<comment type="similarity">
    <text evidence="3">Belongs to the calcineurin regulatory subunit family.</text>
</comment>
<protein>
    <recommendedName>
        <fullName evidence="5">Calcineurin subunit B</fullName>
    </recommendedName>
    <alternativeName>
        <fullName evidence="6">Calcineurin regulatory subunit</fullName>
    </alternativeName>
    <alternativeName>
        <fullName evidence="7">Protein phosphatase 2B regulatory subunit</fullName>
    </alternativeName>
</protein>
<keyword evidence="12" id="KW-1185">Reference proteome</keyword>
<reference evidence="10 12" key="2">
    <citation type="submission" date="2023-02" db="EMBL/GenBank/DDBJ databases">
        <title>Encephalitozoon hellem ATCC 50451 complete genome.</title>
        <authorList>
            <person name="Mascarenhas dos Santos A.C."/>
            <person name="Julian A.T."/>
            <person name="Pombert J.-F."/>
        </authorList>
    </citation>
    <scope>NUCLEOTIDE SEQUENCE [LARGE SCALE GENOMIC DNA]</scope>
    <source>
        <strain evidence="10 12">ATCC 50451</strain>
    </source>
</reference>
<evidence type="ECO:0000256" key="1">
    <source>
        <dbReference type="ARBA" id="ARBA00022723"/>
    </source>
</evidence>
<reference evidence="9" key="1">
    <citation type="submission" date="2021-05" db="EMBL/GenBank/DDBJ databases">
        <title>Encephalitozoon hellem ATCC 50604 Complete Genome.</title>
        <authorList>
            <person name="Mascarenhas dos Santos A.C."/>
            <person name="Julian A.T."/>
            <person name="Pombert J.-F."/>
        </authorList>
    </citation>
    <scope>NUCLEOTIDE SEQUENCE</scope>
    <source>
        <strain evidence="9">ATCC 50604</strain>
    </source>
</reference>
<dbReference type="Pfam" id="PF13499">
    <property type="entry name" value="EF-hand_7"/>
    <property type="match status" value="1"/>
</dbReference>
<evidence type="ECO:0000256" key="3">
    <source>
        <dbReference type="ARBA" id="ARBA00023774"/>
    </source>
</evidence>
<sequence>MGLLSSTMLCEEEIEELKNTTFFDEREIEHLYERFQFLDKESRGYLTYNELNNIPEFQSNPFSHLIMKSIEKMTDYEKMTFPHFLEFLGIFSEKASKKSRIRYLFDIFDLNGDGRLCRNVLIRVNKMMGQDGKTEEIENLLNIYDEGGKGYLDISDFSKFYESDPLIDKNMIIDFSKNLKRRKQVGFMQVLWPSTYKDGE</sequence>
<feature type="domain" description="EF-hand" evidence="8">
    <location>
        <begin position="96"/>
        <end position="131"/>
    </location>
</feature>
<dbReference type="EMBL" id="CP119069">
    <property type="protein sequence ID" value="WEL39164.1"/>
    <property type="molecule type" value="Genomic_DNA"/>
</dbReference>
<name>A0A9Q9F8P3_ENCHE</name>
<keyword evidence="2" id="KW-0677">Repeat</keyword>
<evidence type="ECO:0000313" key="10">
    <source>
        <dbReference type="EMBL" id="WEL39164.1"/>
    </source>
</evidence>
<evidence type="ECO:0000256" key="6">
    <source>
        <dbReference type="ARBA" id="ARBA00031295"/>
    </source>
</evidence>
<comment type="subunit">
    <text evidence="4">Composed of a catalytic subunit (A) and a regulatory subunit (B).</text>
</comment>
<proteinExistence type="inferred from homology"/>
<feature type="domain" description="EF-hand" evidence="8">
    <location>
        <begin position="26"/>
        <end position="61"/>
    </location>
</feature>
<organism evidence="9 11">
    <name type="scientific">Encephalitozoon hellem</name>
    <name type="common">Microsporidian parasite</name>
    <dbReference type="NCBI Taxonomy" id="27973"/>
    <lineage>
        <taxon>Eukaryota</taxon>
        <taxon>Fungi</taxon>
        <taxon>Fungi incertae sedis</taxon>
        <taxon>Microsporidia</taxon>
        <taxon>Unikaryonidae</taxon>
        <taxon>Encephalitozoon</taxon>
    </lineage>
</organism>
<evidence type="ECO:0000259" key="8">
    <source>
        <dbReference type="PROSITE" id="PS50222"/>
    </source>
</evidence>
<dbReference type="GO" id="GO:0005509">
    <property type="term" value="F:calcium ion binding"/>
    <property type="evidence" value="ECO:0007669"/>
    <property type="project" value="InterPro"/>
</dbReference>
<dbReference type="OrthoDB" id="191686at2759"/>
<evidence type="ECO:0000313" key="11">
    <source>
        <dbReference type="Proteomes" id="UP001059546"/>
    </source>
</evidence>
<keyword evidence="1" id="KW-0479">Metal-binding</keyword>
<dbReference type="EMBL" id="CP075154">
    <property type="protein sequence ID" value="UTX43688.1"/>
    <property type="molecule type" value="Genomic_DNA"/>
</dbReference>
<dbReference type="Gene3D" id="1.10.238.10">
    <property type="entry name" value="EF-hand"/>
    <property type="match status" value="1"/>
</dbReference>
<dbReference type="Proteomes" id="UP001217963">
    <property type="component" value="Chromosome VIII"/>
</dbReference>
<dbReference type="AlphaFoldDB" id="A0A9Q9F8P3"/>
<evidence type="ECO:0000256" key="7">
    <source>
        <dbReference type="ARBA" id="ARBA00032848"/>
    </source>
</evidence>
<gene>
    <name evidence="9" type="ORF">GPU96_08g14560</name>
    <name evidence="10" type="ORF">PFJ87_08g00210</name>
</gene>
<dbReference type="InterPro" id="IPR011992">
    <property type="entry name" value="EF-hand-dom_pair"/>
</dbReference>
<dbReference type="PROSITE" id="PS50222">
    <property type="entry name" value="EF_HAND_2"/>
    <property type="match status" value="2"/>
</dbReference>
<dbReference type="PANTHER" id="PTHR45942">
    <property type="entry name" value="PROTEIN PHOSPATASE 3 REGULATORY SUBUNIT B ALPHA ISOFORM TYPE 1"/>
    <property type="match status" value="1"/>
</dbReference>
<evidence type="ECO:0000313" key="9">
    <source>
        <dbReference type="EMBL" id="UTX43688.1"/>
    </source>
</evidence>
<evidence type="ECO:0000256" key="5">
    <source>
        <dbReference type="ARBA" id="ARBA00023832"/>
    </source>
</evidence>
<dbReference type="SUPFAM" id="SSF47473">
    <property type="entry name" value="EF-hand"/>
    <property type="match status" value="1"/>
</dbReference>
<dbReference type="Proteomes" id="UP001059546">
    <property type="component" value="Chromosome VIII"/>
</dbReference>
<accession>A0A9Q9F8P3</accession>
<evidence type="ECO:0000256" key="2">
    <source>
        <dbReference type="ARBA" id="ARBA00022737"/>
    </source>
</evidence>
<dbReference type="InterPro" id="IPR002048">
    <property type="entry name" value="EF_hand_dom"/>
</dbReference>
<evidence type="ECO:0000256" key="4">
    <source>
        <dbReference type="ARBA" id="ARBA00023792"/>
    </source>
</evidence>
<evidence type="ECO:0000313" key="12">
    <source>
        <dbReference type="Proteomes" id="UP001217963"/>
    </source>
</evidence>